<dbReference type="PANTHER" id="PTHR12227">
    <property type="entry name" value="GLYCERATE KINASE"/>
    <property type="match status" value="1"/>
</dbReference>
<dbReference type="Proteomes" id="UP000663848">
    <property type="component" value="Unassembled WGS sequence"/>
</dbReference>
<proteinExistence type="predicted"/>
<accession>A0A821TQ38</accession>
<dbReference type="AlphaFoldDB" id="A0A821TQ38"/>
<dbReference type="PANTHER" id="PTHR12227:SF0">
    <property type="entry name" value="GLYCERATE KINASE"/>
    <property type="match status" value="1"/>
</dbReference>
<dbReference type="EMBL" id="CAJOBR010008448">
    <property type="protein sequence ID" value="CAF4879406.1"/>
    <property type="molecule type" value="Genomic_DNA"/>
</dbReference>
<dbReference type="GO" id="GO:0008887">
    <property type="term" value="F:glycerate kinase activity"/>
    <property type="evidence" value="ECO:0007669"/>
    <property type="project" value="InterPro"/>
</dbReference>
<dbReference type="GO" id="GO:0005737">
    <property type="term" value="C:cytoplasm"/>
    <property type="evidence" value="ECO:0007669"/>
    <property type="project" value="TreeGrafter"/>
</dbReference>
<reference evidence="2" key="1">
    <citation type="submission" date="2021-02" db="EMBL/GenBank/DDBJ databases">
        <authorList>
            <person name="Nowell W R."/>
        </authorList>
    </citation>
    <scope>NUCLEOTIDE SEQUENCE</scope>
</reference>
<evidence type="ECO:0000313" key="2">
    <source>
        <dbReference type="EMBL" id="CAF4879406.1"/>
    </source>
</evidence>
<feature type="non-terminal residue" evidence="2">
    <location>
        <position position="1"/>
    </location>
</feature>
<dbReference type="InterPro" id="IPR025286">
    <property type="entry name" value="MOFRL_assoc_dom"/>
</dbReference>
<evidence type="ECO:0000313" key="3">
    <source>
        <dbReference type="Proteomes" id="UP000663848"/>
    </source>
</evidence>
<evidence type="ECO:0000259" key="1">
    <source>
        <dbReference type="Pfam" id="PF13660"/>
    </source>
</evidence>
<dbReference type="Pfam" id="PF13660">
    <property type="entry name" value="DUF4147"/>
    <property type="match status" value="1"/>
</dbReference>
<name>A0A821TQ38_9BILA</name>
<organism evidence="2 3">
    <name type="scientific">Rotaria socialis</name>
    <dbReference type="NCBI Taxonomy" id="392032"/>
    <lineage>
        <taxon>Eukaryota</taxon>
        <taxon>Metazoa</taxon>
        <taxon>Spiralia</taxon>
        <taxon>Gnathifera</taxon>
        <taxon>Rotifera</taxon>
        <taxon>Eurotatoria</taxon>
        <taxon>Bdelloidea</taxon>
        <taxon>Philodinida</taxon>
        <taxon>Philodinidae</taxon>
        <taxon>Rotaria</taxon>
    </lineage>
</organism>
<comment type="caution">
    <text evidence="2">The sequence shown here is derived from an EMBL/GenBank/DDBJ whole genome shotgun (WGS) entry which is preliminary data.</text>
</comment>
<dbReference type="InterPro" id="IPR039760">
    <property type="entry name" value="MOFRL_protein"/>
</dbReference>
<protein>
    <recommendedName>
        <fullName evidence="1">MOFRL-associated domain-containing protein</fullName>
    </recommendedName>
</protein>
<feature type="domain" description="MOFRL-associated" evidence="1">
    <location>
        <begin position="63"/>
        <end position="165"/>
    </location>
</feature>
<gene>
    <name evidence="2" type="ORF">QYT958_LOCUS29242</name>
</gene>
<dbReference type="SUPFAM" id="SSF82544">
    <property type="entry name" value="GckA/TtuD-like"/>
    <property type="match status" value="1"/>
</dbReference>
<sequence>LVPTALLSFQWNEQALREVLGQTPNFSPNTFIKPDVLANATRLSVYMCTCISEIKEKEMKTNALKLFRTAVTAADPYECVKQHLIFHNNNQLNDDNAELHIGNNHITFNHNLSGIYSSWNSSFDFYEGAENNLPDQAAMNTAQIIEKMVSNTVCTDDILLVLISGTILYTIKNKTNPRL</sequence>